<comment type="caution">
    <text evidence="1">The sequence shown here is derived from an EMBL/GenBank/DDBJ whole genome shotgun (WGS) entry which is preliminary data.</text>
</comment>
<gene>
    <name evidence="1" type="ORF">Golob_026496</name>
</gene>
<name>A0A7J8LVL3_9ROSI</name>
<reference evidence="1 2" key="1">
    <citation type="journal article" date="2019" name="Genome Biol. Evol.">
        <title>Insights into the evolution of the New World diploid cottons (Gossypium, subgenus Houzingenia) based on genome sequencing.</title>
        <authorList>
            <person name="Grover C.E."/>
            <person name="Arick M.A. 2nd"/>
            <person name="Thrash A."/>
            <person name="Conover J.L."/>
            <person name="Sanders W.S."/>
            <person name="Peterson D.G."/>
            <person name="Frelichowski J.E."/>
            <person name="Scheffler J.A."/>
            <person name="Scheffler B.E."/>
            <person name="Wendel J.F."/>
        </authorList>
    </citation>
    <scope>NUCLEOTIDE SEQUENCE [LARGE SCALE GENOMIC DNA]</scope>
    <source>
        <strain evidence="1">157</strain>
        <tissue evidence="1">Leaf</tissue>
    </source>
</reference>
<keyword evidence="2" id="KW-1185">Reference proteome</keyword>
<evidence type="ECO:0000313" key="1">
    <source>
        <dbReference type="EMBL" id="MBA0556390.1"/>
    </source>
</evidence>
<dbReference type="Proteomes" id="UP000593572">
    <property type="component" value="Unassembled WGS sequence"/>
</dbReference>
<evidence type="ECO:0008006" key="3">
    <source>
        <dbReference type="Google" id="ProtNLM"/>
    </source>
</evidence>
<organism evidence="1 2">
    <name type="scientific">Gossypium lobatum</name>
    <dbReference type="NCBI Taxonomy" id="34289"/>
    <lineage>
        <taxon>Eukaryota</taxon>
        <taxon>Viridiplantae</taxon>
        <taxon>Streptophyta</taxon>
        <taxon>Embryophyta</taxon>
        <taxon>Tracheophyta</taxon>
        <taxon>Spermatophyta</taxon>
        <taxon>Magnoliopsida</taxon>
        <taxon>eudicotyledons</taxon>
        <taxon>Gunneridae</taxon>
        <taxon>Pentapetalae</taxon>
        <taxon>rosids</taxon>
        <taxon>malvids</taxon>
        <taxon>Malvales</taxon>
        <taxon>Malvaceae</taxon>
        <taxon>Malvoideae</taxon>
        <taxon>Gossypium</taxon>
    </lineage>
</organism>
<evidence type="ECO:0000313" key="2">
    <source>
        <dbReference type="Proteomes" id="UP000593572"/>
    </source>
</evidence>
<accession>A0A7J8LVL3</accession>
<dbReference type="AlphaFoldDB" id="A0A7J8LVL3"/>
<proteinExistence type="predicted"/>
<sequence>MGFRDLVVEGDALTVIKKLKSDSVDRSAFLSDHKGRCNHQSSVMATPSINPNGFEDPSNWQKAVADEDGSRNDVVSVARLTVMETMPCHFSERRIDLGRCTCRRGKGI</sequence>
<protein>
    <recommendedName>
        <fullName evidence="3">RNase H type-1 domain-containing protein</fullName>
    </recommendedName>
</protein>
<dbReference type="EMBL" id="JABEZX010000005">
    <property type="protein sequence ID" value="MBA0556390.1"/>
    <property type="molecule type" value="Genomic_DNA"/>
</dbReference>